<protein>
    <submittedName>
        <fullName evidence="6">Transporter</fullName>
    </submittedName>
</protein>
<dbReference type="Gene3D" id="3.10.105.10">
    <property type="entry name" value="Dipeptide-binding Protein, Domain 3"/>
    <property type="match status" value="1"/>
</dbReference>
<dbReference type="InterPro" id="IPR039424">
    <property type="entry name" value="SBP_5"/>
</dbReference>
<dbReference type="Gene3D" id="3.40.190.10">
    <property type="entry name" value="Periplasmic binding protein-like II"/>
    <property type="match status" value="1"/>
</dbReference>
<keyword evidence="7" id="KW-1185">Reference proteome</keyword>
<dbReference type="Proteomes" id="UP000091926">
    <property type="component" value="Chromosome"/>
</dbReference>
<comment type="similarity">
    <text evidence="1">Belongs to the bacterial solute-binding protein 5 family.</text>
</comment>
<reference evidence="6 7" key="1">
    <citation type="submission" date="2016-06" db="EMBL/GenBank/DDBJ databases">
        <title>Complete genome sequences of Bordetella bronchialis and Bordetella flabilis.</title>
        <authorList>
            <person name="LiPuma J.J."/>
            <person name="Spilker T."/>
        </authorList>
    </citation>
    <scope>NUCLEOTIDE SEQUENCE [LARGE SCALE GENOMIC DNA]</scope>
    <source>
        <strain evidence="6 7">AU10664</strain>
    </source>
</reference>
<evidence type="ECO:0000313" key="7">
    <source>
        <dbReference type="Proteomes" id="UP000091926"/>
    </source>
</evidence>
<dbReference type="PIRSF" id="PIRSF002741">
    <property type="entry name" value="MppA"/>
    <property type="match status" value="1"/>
</dbReference>
<dbReference type="RefSeq" id="WP_066654583.1">
    <property type="nucleotide sequence ID" value="NZ_CBCSCL010000022.1"/>
</dbReference>
<feature type="domain" description="Solute-binding protein family 5" evidence="5">
    <location>
        <begin position="62"/>
        <end position="448"/>
    </location>
</feature>
<feature type="signal peptide" evidence="4">
    <location>
        <begin position="1"/>
        <end position="17"/>
    </location>
</feature>
<evidence type="ECO:0000256" key="2">
    <source>
        <dbReference type="ARBA" id="ARBA00022448"/>
    </source>
</evidence>
<dbReference type="SUPFAM" id="SSF53850">
    <property type="entry name" value="Periplasmic binding protein-like II"/>
    <property type="match status" value="1"/>
</dbReference>
<evidence type="ECO:0000313" key="6">
    <source>
        <dbReference type="EMBL" id="ANN76525.1"/>
    </source>
</evidence>
<dbReference type="GO" id="GO:1904680">
    <property type="term" value="F:peptide transmembrane transporter activity"/>
    <property type="evidence" value="ECO:0007669"/>
    <property type="project" value="TreeGrafter"/>
</dbReference>
<proteinExistence type="inferred from homology"/>
<dbReference type="CDD" id="cd08498">
    <property type="entry name" value="PBP2_NikA_DppA_OppA_like_2"/>
    <property type="match status" value="1"/>
</dbReference>
<evidence type="ECO:0000256" key="4">
    <source>
        <dbReference type="SAM" id="SignalP"/>
    </source>
</evidence>
<dbReference type="GO" id="GO:0015833">
    <property type="term" value="P:peptide transport"/>
    <property type="evidence" value="ECO:0007669"/>
    <property type="project" value="TreeGrafter"/>
</dbReference>
<accession>A0A193G9L5</accession>
<evidence type="ECO:0000256" key="3">
    <source>
        <dbReference type="ARBA" id="ARBA00022729"/>
    </source>
</evidence>
<dbReference type="AlphaFoldDB" id="A0A193G9L5"/>
<dbReference type="InterPro" id="IPR000914">
    <property type="entry name" value="SBP_5_dom"/>
</dbReference>
<feature type="chain" id="PRO_5008258757" evidence="4">
    <location>
        <begin position="18"/>
        <end position="533"/>
    </location>
</feature>
<keyword evidence="3 4" id="KW-0732">Signal</keyword>
<dbReference type="STRING" id="463014.BAU07_04820"/>
<keyword evidence="2" id="KW-0813">Transport</keyword>
<dbReference type="PANTHER" id="PTHR30290">
    <property type="entry name" value="PERIPLASMIC BINDING COMPONENT OF ABC TRANSPORTER"/>
    <property type="match status" value="1"/>
</dbReference>
<dbReference type="InterPro" id="IPR030678">
    <property type="entry name" value="Peptide/Ni-bd"/>
</dbReference>
<dbReference type="EMBL" id="CP016172">
    <property type="protein sequence ID" value="ANN76525.1"/>
    <property type="molecule type" value="Genomic_DNA"/>
</dbReference>
<gene>
    <name evidence="6" type="ORF">BAU07_04820</name>
</gene>
<dbReference type="KEGG" id="bfz:BAU07_04820"/>
<dbReference type="OrthoDB" id="9801799at2"/>
<name>A0A193G9L5_9BORD</name>
<dbReference type="PANTHER" id="PTHR30290:SF9">
    <property type="entry name" value="OLIGOPEPTIDE-BINDING PROTEIN APPA"/>
    <property type="match status" value="1"/>
</dbReference>
<organism evidence="6 7">
    <name type="scientific">Bordetella flabilis</name>
    <dbReference type="NCBI Taxonomy" id="463014"/>
    <lineage>
        <taxon>Bacteria</taxon>
        <taxon>Pseudomonadati</taxon>
        <taxon>Pseudomonadota</taxon>
        <taxon>Betaproteobacteria</taxon>
        <taxon>Burkholderiales</taxon>
        <taxon>Alcaligenaceae</taxon>
        <taxon>Bordetella</taxon>
    </lineage>
</organism>
<evidence type="ECO:0000256" key="1">
    <source>
        <dbReference type="ARBA" id="ARBA00005695"/>
    </source>
</evidence>
<dbReference type="Pfam" id="PF00496">
    <property type="entry name" value="SBP_bac_5"/>
    <property type="match status" value="1"/>
</dbReference>
<dbReference type="GO" id="GO:0030288">
    <property type="term" value="C:outer membrane-bounded periplasmic space"/>
    <property type="evidence" value="ECO:0007669"/>
    <property type="project" value="UniProtKB-ARBA"/>
</dbReference>
<sequence length="533" mass="58079">MIVRTLIAALAMWSALAQGQTLRIGLASEPTSMDPHYHQATPNDALAAHVFETLVAQDAGMKLVPGLATSWKPVDDTTWAFTLRQGVKFSNGAPFTPEDVIFTFCRVLNNPQAIAGSYANIARKIDKVQVKDGSTLLVTTKAPYPLLANDLSRMWILWNGIAEHGAISFDPDRNCGVTGPWPKMEDFNSGKNAIGTGPFTVKSFVRGTGITLARNEAYWGGKPAWTEVRMVPVPSAGPRLTGLLAGDFDLIENPAARDLKRLQGDPKFKYVVTPSVRVLFLQMDVARSPSPQVSAPDGKNPLQDLRVRQAISMAIDRKAITDRIMDGAATPANQFLPDGMFGTLPHAPVLKYDPAEARKLLAQAGYPNGFSMTLAATNDRYINDAGVAQAVAQYLSRVGIKTEVDAMTRSVFFPRRAKREFSFAMGGWGSDTGEASSFLTYWVTSTDTERGLGTSNYGGFSDAELDKVFRQAITTVDPAQREKLLQESVQRTLALLPSIPLHFESSTWAFRSDIAYEGRADQLTLSASARPAR</sequence>
<dbReference type="GO" id="GO:0043190">
    <property type="term" value="C:ATP-binding cassette (ABC) transporter complex"/>
    <property type="evidence" value="ECO:0007669"/>
    <property type="project" value="InterPro"/>
</dbReference>
<evidence type="ECO:0000259" key="5">
    <source>
        <dbReference type="Pfam" id="PF00496"/>
    </source>
</evidence>